<feature type="chain" id="PRO_5012565642" evidence="2">
    <location>
        <begin position="16"/>
        <end position="185"/>
    </location>
</feature>
<sequence length="185" mass="19938">MNSIAFLTDSALLAAVGVAPQGLPPGRLRAANPAACNTLDAIRLLSQQPAVCISLPSATAATSDPTQLTALCQAVSTSGRLHPDPVQANLRSLYPYLDVAAAAPPQPSPGSGSKRPHHKRPRTSSPLHTVSSRSRSRSRSSTPRYNTWKHLDLAVGEREKIMAELLRHTENKERAIEELLWRADN</sequence>
<dbReference type="OrthoDB" id="5236435at2759"/>
<evidence type="ECO:0000256" key="2">
    <source>
        <dbReference type="SAM" id="SignalP"/>
    </source>
</evidence>
<accession>A0A194W3B6</accession>
<evidence type="ECO:0000256" key="1">
    <source>
        <dbReference type="SAM" id="MobiDB-lite"/>
    </source>
</evidence>
<evidence type="ECO:0000313" key="3">
    <source>
        <dbReference type="EMBL" id="KUI70767.1"/>
    </source>
</evidence>
<dbReference type="EMBL" id="CM003103">
    <property type="protein sequence ID" value="KUI70767.1"/>
    <property type="molecule type" value="Genomic_DNA"/>
</dbReference>
<dbReference type="SMR" id="A0A194W3B6"/>
<name>A0A194W3B6_CYTMA</name>
<dbReference type="AlphaFoldDB" id="A0A194W3B6"/>
<reference evidence="3" key="1">
    <citation type="submission" date="2014-12" db="EMBL/GenBank/DDBJ databases">
        <title>Genome Sequence of Valsa Canker Pathogens Uncovers a Specific Adaption of Colonization on Woody Bark.</title>
        <authorList>
            <person name="Yin Z."/>
            <person name="Liu H."/>
            <person name="Gao X."/>
            <person name="Li Z."/>
            <person name="Song N."/>
            <person name="Ke X."/>
            <person name="Dai Q."/>
            <person name="Wu Y."/>
            <person name="Sun Y."/>
            <person name="Xu J.-R."/>
            <person name="Kang Z.K."/>
            <person name="Wang L."/>
            <person name="Huang L."/>
        </authorList>
    </citation>
    <scope>NUCLEOTIDE SEQUENCE [LARGE SCALE GENOMIC DNA]</scope>
    <source>
        <strain evidence="3">03-8</strain>
    </source>
</reference>
<evidence type="ECO:0000313" key="4">
    <source>
        <dbReference type="Proteomes" id="UP000078559"/>
    </source>
</evidence>
<organism evidence="3 4">
    <name type="scientific">Cytospora mali</name>
    <name type="common">Apple Valsa canker fungus</name>
    <name type="synonym">Valsa mali</name>
    <dbReference type="NCBI Taxonomy" id="578113"/>
    <lineage>
        <taxon>Eukaryota</taxon>
        <taxon>Fungi</taxon>
        <taxon>Dikarya</taxon>
        <taxon>Ascomycota</taxon>
        <taxon>Pezizomycotina</taxon>
        <taxon>Sordariomycetes</taxon>
        <taxon>Sordariomycetidae</taxon>
        <taxon>Diaporthales</taxon>
        <taxon>Cytosporaceae</taxon>
        <taxon>Cytospora</taxon>
    </lineage>
</organism>
<keyword evidence="2" id="KW-0732">Signal</keyword>
<gene>
    <name evidence="3" type="ORF">VM1G_11671</name>
</gene>
<dbReference type="Proteomes" id="UP000078559">
    <property type="component" value="Chromosome 6"/>
</dbReference>
<feature type="region of interest" description="Disordered" evidence="1">
    <location>
        <begin position="101"/>
        <end position="144"/>
    </location>
</feature>
<feature type="signal peptide" evidence="2">
    <location>
        <begin position="1"/>
        <end position="15"/>
    </location>
</feature>
<proteinExistence type="predicted"/>
<protein>
    <submittedName>
        <fullName evidence="3">Uncharacterized protein</fullName>
    </submittedName>
</protein>
<keyword evidence="4" id="KW-1185">Reference proteome</keyword>